<dbReference type="eggNOG" id="arCOG05596">
    <property type="taxonomic scope" value="Archaea"/>
</dbReference>
<reference evidence="1 2" key="1">
    <citation type="journal article" date="2011" name="PLoS ONE">
        <title>The complete genome sequence of Thermoproteus tenax: a physiologically versatile member of the Crenarchaeota.</title>
        <authorList>
            <person name="Siebers B."/>
            <person name="Zaparty M."/>
            <person name="Raddatz G."/>
            <person name="Tjaden B."/>
            <person name="Albers S.V."/>
            <person name="Bell S.D."/>
            <person name="Blombach F."/>
            <person name="Kletzin A."/>
            <person name="Kyrpides N."/>
            <person name="Lanz C."/>
            <person name="Plagens A."/>
            <person name="Rampp M."/>
            <person name="Rosinus A."/>
            <person name="von Jan M."/>
            <person name="Makarova K.S."/>
            <person name="Klenk H.P."/>
            <person name="Schuster S.C."/>
            <person name="Hensel R."/>
        </authorList>
    </citation>
    <scope>NUCLEOTIDE SEQUENCE [LARGE SCALE GENOMIC DNA]</scope>
    <source>
        <strain evidence="2">ATCC 35583 / DSM 2078 / JCM 9277 / NBRC 100435 / Kra 1</strain>
    </source>
</reference>
<evidence type="ECO:0000313" key="1">
    <source>
        <dbReference type="EMBL" id="CCC80734.1"/>
    </source>
</evidence>
<dbReference type="PATRIC" id="fig|768679.9.peg.59"/>
<dbReference type="RefSeq" id="WP_014125992.1">
    <property type="nucleotide sequence ID" value="NC_016070.1"/>
</dbReference>
<dbReference type="AlphaFoldDB" id="G4RMA3"/>
<dbReference type="STRING" id="768679.TTX_0057"/>
<dbReference type="GeneID" id="11263064"/>
<evidence type="ECO:0000313" key="2">
    <source>
        <dbReference type="Proteomes" id="UP000002654"/>
    </source>
</evidence>
<organism evidence="1 2">
    <name type="scientific">Thermoproteus tenax (strain ATCC 35583 / DSM 2078 / JCM 9277 / NBRC 100435 / Kra 1)</name>
    <dbReference type="NCBI Taxonomy" id="768679"/>
    <lineage>
        <taxon>Archaea</taxon>
        <taxon>Thermoproteota</taxon>
        <taxon>Thermoprotei</taxon>
        <taxon>Thermoproteales</taxon>
        <taxon>Thermoproteaceae</taxon>
        <taxon>Thermoproteus</taxon>
    </lineage>
</organism>
<dbReference type="PaxDb" id="768679-TTX_0057"/>
<accession>G4RMA3</accession>
<dbReference type="GO" id="GO:0003677">
    <property type="term" value="F:DNA binding"/>
    <property type="evidence" value="ECO:0007669"/>
    <property type="project" value="UniProtKB-KW"/>
</dbReference>
<dbReference type="OrthoDB" id="24300at2157"/>
<name>G4RMA3_THETK</name>
<dbReference type="HOGENOM" id="CLU_1590949_0_0_2"/>
<dbReference type="KEGG" id="ttn:TTX_0057"/>
<keyword evidence="2" id="KW-1185">Reference proteome</keyword>
<gene>
    <name evidence="1" type="ordered locus">TTX_0057</name>
</gene>
<dbReference type="EMBL" id="FN869859">
    <property type="protein sequence ID" value="CCC80734.1"/>
    <property type="molecule type" value="Genomic_DNA"/>
</dbReference>
<dbReference type="Proteomes" id="UP000002654">
    <property type="component" value="Chromosome"/>
</dbReference>
<sequence length="167" mass="19037">MNEIKQFDLTYDELFSAPDKEGSIVSVRVHKKVKSVLEELAKREGLEGVSELVRYLIAGYLMGKYNIVRPERRVLVEPIILNINVAKGGKAVVDELDMELAIQEVHRVVQDAEDYIRKLMAGMVIKNPEYINKLNRQLVKAAKTAKRLGLEDVYTKILKIKSQLMVL</sequence>
<protein>
    <submittedName>
        <fullName evidence="1">CopG-family DNA-binding protein</fullName>
    </submittedName>
</protein>
<keyword evidence="1" id="KW-0238">DNA-binding</keyword>
<proteinExistence type="predicted"/>